<dbReference type="Pfam" id="PF06585">
    <property type="entry name" value="JHBP"/>
    <property type="match status" value="1"/>
</dbReference>
<evidence type="ECO:0000313" key="2">
    <source>
        <dbReference type="Proteomes" id="UP000504629"/>
    </source>
</evidence>
<keyword evidence="1" id="KW-0732">Signal</keyword>
<evidence type="ECO:0000313" key="3">
    <source>
        <dbReference type="RefSeq" id="XP_028036870.1"/>
    </source>
</evidence>
<organism evidence="2 3">
    <name type="scientific">Bombyx mandarina</name>
    <name type="common">Wild silk moth</name>
    <name type="synonym">Wild silkworm</name>
    <dbReference type="NCBI Taxonomy" id="7092"/>
    <lineage>
        <taxon>Eukaryota</taxon>
        <taxon>Metazoa</taxon>
        <taxon>Ecdysozoa</taxon>
        <taxon>Arthropoda</taxon>
        <taxon>Hexapoda</taxon>
        <taxon>Insecta</taxon>
        <taxon>Pterygota</taxon>
        <taxon>Neoptera</taxon>
        <taxon>Endopterygota</taxon>
        <taxon>Lepidoptera</taxon>
        <taxon>Glossata</taxon>
        <taxon>Ditrysia</taxon>
        <taxon>Bombycoidea</taxon>
        <taxon>Bombycidae</taxon>
        <taxon>Bombycinae</taxon>
        <taxon>Bombyx</taxon>
    </lineage>
</organism>
<sequence length="259" mass="28789">MKLFIILTLCALAAAKPWELTVLNDAPEEPPQLESLHTPQLPQTVEELVAELLKFIYNVVENGWPIFNLPPLEPLVLEYFELPINAGIINVELKLKDAIAFGFGNLIVHKIDLNVDDLTLDIDIGLPTLDITAENYELVGDFFGALPLFGNGRAEFEVEGFRFRAKLFLEQHENKKSVVINRVENAAFTIPHLKSNLSGVIGGGSIDAVINRLIEEVIIGYVNRFHGAISIVTSTISTTLGNDNLKKLDTWKYIEAVRS</sequence>
<feature type="signal peptide" evidence="1">
    <location>
        <begin position="1"/>
        <end position="15"/>
    </location>
</feature>
<dbReference type="SMART" id="SM00700">
    <property type="entry name" value="JHBP"/>
    <property type="match status" value="1"/>
</dbReference>
<dbReference type="PANTHER" id="PTHR11008">
    <property type="entry name" value="PROTEIN TAKEOUT-LIKE PROTEIN"/>
    <property type="match status" value="1"/>
</dbReference>
<reference evidence="3" key="1">
    <citation type="submission" date="2025-08" db="UniProtKB">
        <authorList>
            <consortium name="RefSeq"/>
        </authorList>
    </citation>
    <scope>IDENTIFICATION</scope>
    <source>
        <tissue evidence="3">Silk gland</tissue>
    </source>
</reference>
<dbReference type="Gene3D" id="3.15.10.30">
    <property type="entry name" value="Haemolymph juvenile hormone binding protein"/>
    <property type="match status" value="1"/>
</dbReference>
<dbReference type="InterPro" id="IPR010562">
    <property type="entry name" value="Haemolymph_juvenile_hormone-bd"/>
</dbReference>
<proteinExistence type="predicted"/>
<evidence type="ECO:0000256" key="1">
    <source>
        <dbReference type="SAM" id="SignalP"/>
    </source>
</evidence>
<feature type="chain" id="PRO_5026921800" evidence="1">
    <location>
        <begin position="16"/>
        <end position="259"/>
    </location>
</feature>
<name>A0A6J2K4J0_BOMMA</name>
<dbReference type="InterPro" id="IPR038606">
    <property type="entry name" value="To_sf"/>
</dbReference>
<dbReference type="OrthoDB" id="7969776at2759"/>
<dbReference type="AlphaFoldDB" id="A0A6J2K4J0"/>
<dbReference type="KEGG" id="bman:114247973"/>
<gene>
    <name evidence="3" type="primary">LOC114247973</name>
</gene>
<dbReference type="GeneID" id="114247973"/>
<dbReference type="Proteomes" id="UP000504629">
    <property type="component" value="Unplaced"/>
</dbReference>
<protein>
    <submittedName>
        <fullName evidence="3">Uncharacterized protein LOC114247973</fullName>
    </submittedName>
</protein>
<dbReference type="PANTHER" id="PTHR11008:SF9">
    <property type="entry name" value="PROTEIN TAKEOUT-LIKE PROTEIN"/>
    <property type="match status" value="1"/>
</dbReference>
<accession>A0A6J2K4J0</accession>
<dbReference type="RefSeq" id="XP_028036870.1">
    <property type="nucleotide sequence ID" value="XM_028181069.1"/>
</dbReference>
<keyword evidence="2" id="KW-1185">Reference proteome</keyword>